<dbReference type="Proteomes" id="UP000003477">
    <property type="component" value="Unassembled WGS sequence"/>
</dbReference>
<evidence type="ECO:0000256" key="2">
    <source>
        <dbReference type="ARBA" id="ARBA00022679"/>
    </source>
</evidence>
<keyword evidence="2 4" id="KW-0808">Transferase</keyword>
<dbReference type="AlphaFoldDB" id="G5IYI8"/>
<evidence type="ECO:0000313" key="5">
    <source>
        <dbReference type="Proteomes" id="UP000003477"/>
    </source>
</evidence>
<dbReference type="Pfam" id="PF00145">
    <property type="entry name" value="DNA_methylase"/>
    <property type="match status" value="1"/>
</dbReference>
<dbReference type="GO" id="GO:0032259">
    <property type="term" value="P:methylation"/>
    <property type="evidence" value="ECO:0007669"/>
    <property type="project" value="UniProtKB-KW"/>
</dbReference>
<organism evidence="4 5">
    <name type="scientific">Crocosphaera watsonii WH 0003</name>
    <dbReference type="NCBI Taxonomy" id="423471"/>
    <lineage>
        <taxon>Bacteria</taxon>
        <taxon>Bacillati</taxon>
        <taxon>Cyanobacteriota</taxon>
        <taxon>Cyanophyceae</taxon>
        <taxon>Oscillatoriophycideae</taxon>
        <taxon>Chroococcales</taxon>
        <taxon>Aphanothecaceae</taxon>
        <taxon>Crocosphaera</taxon>
    </lineage>
</organism>
<dbReference type="PATRIC" id="fig|423471.3.peg.308"/>
<gene>
    <name evidence="4" type="ORF">CWATWH0003_0337</name>
</gene>
<proteinExistence type="predicted"/>
<protein>
    <submittedName>
        <fullName evidence="4">DNA-cytosine methyltransferase</fullName>
    </submittedName>
</protein>
<name>G5IYI8_CROWT</name>
<keyword evidence="1 4" id="KW-0489">Methyltransferase</keyword>
<sequence length="76" mass="8599">MLTNYINQINNILKPQQLKSHLVLDLFAGCGGLSLGFEAQGFETYGFEKDQDCCHSYEKNLRGKCEQIELTVNSKL</sequence>
<dbReference type="InterPro" id="IPR001525">
    <property type="entry name" value="C5_MeTfrase"/>
</dbReference>
<dbReference type="GO" id="GO:0009307">
    <property type="term" value="P:DNA restriction-modification system"/>
    <property type="evidence" value="ECO:0007669"/>
    <property type="project" value="UniProtKB-KW"/>
</dbReference>
<dbReference type="InterPro" id="IPR029063">
    <property type="entry name" value="SAM-dependent_MTases_sf"/>
</dbReference>
<dbReference type="Gene3D" id="3.40.50.150">
    <property type="entry name" value="Vaccinia Virus protein VP39"/>
    <property type="match status" value="1"/>
</dbReference>
<keyword evidence="3" id="KW-0680">Restriction system</keyword>
<reference evidence="4 5" key="1">
    <citation type="journal article" date="2011" name="Front. Microbiol.">
        <title>Two Strains of Crocosphaera watsonii with Highly Conserved Genomes are Distinguished by Strain-Specific Features.</title>
        <authorList>
            <person name="Bench S.R."/>
            <person name="Ilikchyan I.N."/>
            <person name="Tripp H.J."/>
            <person name="Zehr J.P."/>
        </authorList>
    </citation>
    <scope>NUCLEOTIDE SEQUENCE [LARGE SCALE GENOMIC DNA]</scope>
    <source>
        <strain evidence="4 5">WH 0003</strain>
    </source>
</reference>
<dbReference type="GO" id="GO:0008168">
    <property type="term" value="F:methyltransferase activity"/>
    <property type="evidence" value="ECO:0007669"/>
    <property type="project" value="UniProtKB-KW"/>
</dbReference>
<evidence type="ECO:0000256" key="1">
    <source>
        <dbReference type="ARBA" id="ARBA00022603"/>
    </source>
</evidence>
<dbReference type="EMBL" id="AESD01000057">
    <property type="protein sequence ID" value="EHJ14999.1"/>
    <property type="molecule type" value="Genomic_DNA"/>
</dbReference>
<evidence type="ECO:0000313" key="4">
    <source>
        <dbReference type="EMBL" id="EHJ14999.1"/>
    </source>
</evidence>
<evidence type="ECO:0000256" key="3">
    <source>
        <dbReference type="ARBA" id="ARBA00022747"/>
    </source>
</evidence>
<comment type="caution">
    <text evidence="4">The sequence shown here is derived from an EMBL/GenBank/DDBJ whole genome shotgun (WGS) entry which is preliminary data.</text>
</comment>
<dbReference type="SUPFAM" id="SSF53335">
    <property type="entry name" value="S-adenosyl-L-methionine-dependent methyltransferases"/>
    <property type="match status" value="1"/>
</dbReference>
<accession>G5IYI8</accession>